<dbReference type="InterPro" id="IPR000073">
    <property type="entry name" value="AB_hydrolase_1"/>
</dbReference>
<dbReference type="PRINTS" id="PR00111">
    <property type="entry name" value="ABHYDROLASE"/>
</dbReference>
<feature type="non-terminal residue" evidence="2">
    <location>
        <position position="157"/>
    </location>
</feature>
<dbReference type="InterPro" id="IPR050471">
    <property type="entry name" value="AB_hydrolase"/>
</dbReference>
<gene>
    <name evidence="2" type="ORF">METZ01_LOCUS311622</name>
</gene>
<reference evidence="2" key="1">
    <citation type="submission" date="2018-05" db="EMBL/GenBank/DDBJ databases">
        <authorList>
            <person name="Lanie J.A."/>
            <person name="Ng W.-L."/>
            <person name="Kazmierczak K.M."/>
            <person name="Andrzejewski T.M."/>
            <person name="Davidsen T.M."/>
            <person name="Wayne K.J."/>
            <person name="Tettelin H."/>
            <person name="Glass J.I."/>
            <person name="Rusch D."/>
            <person name="Podicherti R."/>
            <person name="Tsui H.-C.T."/>
            <person name="Winkler M.E."/>
        </authorList>
    </citation>
    <scope>NUCLEOTIDE SEQUENCE</scope>
</reference>
<accession>A0A382NE25</accession>
<feature type="domain" description="AB hydrolase-1" evidence="1">
    <location>
        <begin position="29"/>
        <end position="120"/>
    </location>
</feature>
<dbReference type="AlphaFoldDB" id="A0A382NE25"/>
<dbReference type="InterPro" id="IPR029058">
    <property type="entry name" value="AB_hydrolase_fold"/>
</dbReference>
<evidence type="ECO:0000313" key="2">
    <source>
        <dbReference type="EMBL" id="SVC58768.1"/>
    </source>
</evidence>
<proteinExistence type="predicted"/>
<dbReference type="EMBL" id="UINC01099468">
    <property type="protein sequence ID" value="SVC58768.1"/>
    <property type="molecule type" value="Genomic_DNA"/>
</dbReference>
<dbReference type="Gene3D" id="3.40.50.1820">
    <property type="entry name" value="alpha/beta hydrolase"/>
    <property type="match status" value="1"/>
</dbReference>
<dbReference type="SUPFAM" id="SSF53474">
    <property type="entry name" value="alpha/beta-Hydrolases"/>
    <property type="match status" value="1"/>
</dbReference>
<organism evidence="2">
    <name type="scientific">marine metagenome</name>
    <dbReference type="NCBI Taxonomy" id="408172"/>
    <lineage>
        <taxon>unclassified sequences</taxon>
        <taxon>metagenomes</taxon>
        <taxon>ecological metagenomes</taxon>
    </lineage>
</organism>
<sequence length="157" mass="17780">MKITANNVSLNYEVDGPEGAPWMTFSNSLAADLSMWDPQVSHFKDRYRILRYDTRGHGKSEPISGAYTLDMLANDVLELWNALGINKSHFIGLSLGGMTAQSLALQYSERMHSIAVCDSRADCPEGYRSNWHQRIPEVEKNGMEPLVEPTLQRWFTD</sequence>
<name>A0A382NE25_9ZZZZ</name>
<protein>
    <recommendedName>
        <fullName evidence="1">AB hydrolase-1 domain-containing protein</fullName>
    </recommendedName>
</protein>
<dbReference type="PANTHER" id="PTHR43433">
    <property type="entry name" value="HYDROLASE, ALPHA/BETA FOLD FAMILY PROTEIN"/>
    <property type="match status" value="1"/>
</dbReference>
<dbReference type="PANTHER" id="PTHR43433:SF5">
    <property type="entry name" value="AB HYDROLASE-1 DOMAIN-CONTAINING PROTEIN"/>
    <property type="match status" value="1"/>
</dbReference>
<evidence type="ECO:0000259" key="1">
    <source>
        <dbReference type="Pfam" id="PF00561"/>
    </source>
</evidence>
<dbReference type="Pfam" id="PF00561">
    <property type="entry name" value="Abhydrolase_1"/>
    <property type="match status" value="1"/>
</dbReference>